<dbReference type="AlphaFoldDB" id="I3S3G9"/>
<organism evidence="1">
    <name type="scientific">Lotus japonicus</name>
    <name type="common">Lotus corniculatus var. japonicus</name>
    <dbReference type="NCBI Taxonomy" id="34305"/>
    <lineage>
        <taxon>Eukaryota</taxon>
        <taxon>Viridiplantae</taxon>
        <taxon>Streptophyta</taxon>
        <taxon>Embryophyta</taxon>
        <taxon>Tracheophyta</taxon>
        <taxon>Spermatophyta</taxon>
        <taxon>Magnoliopsida</taxon>
        <taxon>eudicotyledons</taxon>
        <taxon>Gunneridae</taxon>
        <taxon>Pentapetalae</taxon>
        <taxon>rosids</taxon>
        <taxon>fabids</taxon>
        <taxon>Fabales</taxon>
        <taxon>Fabaceae</taxon>
        <taxon>Papilionoideae</taxon>
        <taxon>50 kb inversion clade</taxon>
        <taxon>NPAAA clade</taxon>
        <taxon>Hologalegina</taxon>
        <taxon>robinioid clade</taxon>
        <taxon>Loteae</taxon>
        <taxon>Lotus</taxon>
    </lineage>
</organism>
<evidence type="ECO:0000313" key="1">
    <source>
        <dbReference type="EMBL" id="AFK34811.1"/>
    </source>
</evidence>
<reference evidence="1" key="1">
    <citation type="submission" date="2012-05" db="EMBL/GenBank/DDBJ databases">
        <authorList>
            <person name="Krishnakumar V."/>
            <person name="Cheung F."/>
            <person name="Xiao Y."/>
            <person name="Chan A."/>
            <person name="Moskal W.A."/>
            <person name="Town C.D."/>
        </authorList>
    </citation>
    <scope>NUCLEOTIDE SEQUENCE</scope>
</reference>
<name>I3S3G9_LOTJA</name>
<sequence length="47" mass="5259">MHSVRVLVESFSNNHYAPGPPRVTSHHESTDGRLGLFSSILKLHSLF</sequence>
<proteinExistence type="evidence at transcript level"/>
<dbReference type="EMBL" id="BT135016">
    <property type="protein sequence ID" value="AFK34811.1"/>
    <property type="molecule type" value="mRNA"/>
</dbReference>
<protein>
    <submittedName>
        <fullName evidence="1">Uncharacterized protein</fullName>
    </submittedName>
</protein>
<accession>I3S3G9</accession>